<dbReference type="Gene3D" id="3.90.75.20">
    <property type="match status" value="1"/>
</dbReference>
<name>A0A4Y9VT07_9PROT</name>
<organism evidence="3 4">
    <name type="scientific">Methylotenera oryzisoli</name>
    <dbReference type="NCBI Taxonomy" id="2080758"/>
    <lineage>
        <taxon>Bacteria</taxon>
        <taxon>Pseudomonadati</taxon>
        <taxon>Pseudomonadota</taxon>
        <taxon>Betaproteobacteria</taxon>
        <taxon>Nitrosomonadales</taxon>
        <taxon>Methylophilaceae</taxon>
        <taxon>Methylotenera</taxon>
    </lineage>
</organism>
<sequence length="229" mass="26028">MTKSLNKIAKRRTWTDEDKRMIALLYPCSNTEALAKLFNANKCQVFNIAGKVNVAKSQWFKDSPMSGSLKHDNNAGKAFRFKKGQVPPNKGKKITPHPNAIKTQFKPGQASPNRKPVGTYRIVEDGYLEVKMADGPRQWKSVSRLVWERCNGKIPDGHMIAFIDGNKLNVEITNLRLMNKAENAHRNHPKKYGKEFAQVAQLKGAITRQINKQRKEHEQRHSSTQITPV</sequence>
<dbReference type="AlphaFoldDB" id="A0A4Y9VT07"/>
<dbReference type="EMBL" id="PQVH01000007">
    <property type="protein sequence ID" value="TFW72071.1"/>
    <property type="molecule type" value="Genomic_DNA"/>
</dbReference>
<proteinExistence type="predicted"/>
<evidence type="ECO:0000259" key="2">
    <source>
        <dbReference type="Pfam" id="PF13392"/>
    </source>
</evidence>
<reference evidence="3 4" key="1">
    <citation type="submission" date="2018-02" db="EMBL/GenBank/DDBJ databases">
        <title>A novel lanthanide dependent methylotroph, Methylotenera sp. La3113.</title>
        <authorList>
            <person name="Lv H."/>
            <person name="Tani A."/>
        </authorList>
    </citation>
    <scope>NUCLEOTIDE SEQUENCE [LARGE SCALE GENOMIC DNA]</scope>
    <source>
        <strain evidence="3 4">La3113</strain>
    </source>
</reference>
<dbReference type="InterPro" id="IPR003615">
    <property type="entry name" value="HNH_nuc"/>
</dbReference>
<dbReference type="Pfam" id="PF13392">
    <property type="entry name" value="HNH_3"/>
    <property type="match status" value="1"/>
</dbReference>
<comment type="caution">
    <text evidence="3">The sequence shown here is derived from an EMBL/GenBank/DDBJ whole genome shotgun (WGS) entry which is preliminary data.</text>
</comment>
<dbReference type="RefSeq" id="WP_135276921.1">
    <property type="nucleotide sequence ID" value="NZ_PQVH01000007.1"/>
</dbReference>
<dbReference type="Proteomes" id="UP000297706">
    <property type="component" value="Unassembled WGS sequence"/>
</dbReference>
<dbReference type="OrthoDB" id="6638408at2"/>
<gene>
    <name evidence="3" type="ORF">C3Y98_04520</name>
</gene>
<dbReference type="InterPro" id="IPR044925">
    <property type="entry name" value="His-Me_finger_sf"/>
</dbReference>
<evidence type="ECO:0000313" key="3">
    <source>
        <dbReference type="EMBL" id="TFW72071.1"/>
    </source>
</evidence>
<feature type="region of interest" description="Disordered" evidence="1">
    <location>
        <begin position="80"/>
        <end position="116"/>
    </location>
</feature>
<dbReference type="SUPFAM" id="SSF54060">
    <property type="entry name" value="His-Me finger endonucleases"/>
    <property type="match status" value="1"/>
</dbReference>
<keyword evidence="4" id="KW-1185">Reference proteome</keyword>
<feature type="domain" description="HNH nuclease" evidence="2">
    <location>
        <begin position="142"/>
        <end position="184"/>
    </location>
</feature>
<evidence type="ECO:0000256" key="1">
    <source>
        <dbReference type="SAM" id="MobiDB-lite"/>
    </source>
</evidence>
<evidence type="ECO:0000313" key="4">
    <source>
        <dbReference type="Proteomes" id="UP000297706"/>
    </source>
</evidence>
<accession>A0A4Y9VT07</accession>
<protein>
    <recommendedName>
        <fullName evidence="2">HNH nuclease domain-containing protein</fullName>
    </recommendedName>
</protein>